<evidence type="ECO:0000256" key="1">
    <source>
        <dbReference type="ARBA" id="ARBA00009479"/>
    </source>
</evidence>
<dbReference type="Pfam" id="PF01132">
    <property type="entry name" value="EFP"/>
    <property type="match status" value="1"/>
</dbReference>
<evidence type="ECO:0000259" key="3">
    <source>
        <dbReference type="SMART" id="SM00841"/>
    </source>
</evidence>
<feature type="domain" description="Translation elongation factor P/YeiP central" evidence="4">
    <location>
        <begin position="344"/>
        <end position="400"/>
    </location>
</feature>
<name>A0A388LA90_CHABU</name>
<dbReference type="SUPFAM" id="SSF50104">
    <property type="entry name" value="Translation proteins SH3-like domain"/>
    <property type="match status" value="1"/>
</dbReference>
<comment type="caution">
    <text evidence="5">The sequence shown here is derived from an EMBL/GenBank/DDBJ whole genome shotgun (WGS) entry which is preliminary data.</text>
</comment>
<organism evidence="5 6">
    <name type="scientific">Chara braunii</name>
    <name type="common">Braun's stonewort</name>
    <dbReference type="NCBI Taxonomy" id="69332"/>
    <lineage>
        <taxon>Eukaryota</taxon>
        <taxon>Viridiplantae</taxon>
        <taxon>Streptophyta</taxon>
        <taxon>Charophyceae</taxon>
        <taxon>Charales</taxon>
        <taxon>Characeae</taxon>
        <taxon>Chara</taxon>
    </lineage>
</organism>
<dbReference type="InterPro" id="IPR012340">
    <property type="entry name" value="NA-bd_OB-fold"/>
</dbReference>
<dbReference type="Pfam" id="PF08207">
    <property type="entry name" value="EFP_N"/>
    <property type="match status" value="1"/>
</dbReference>
<dbReference type="FunFam" id="2.40.50.140:FF:000004">
    <property type="entry name" value="Elongation factor P"/>
    <property type="match status" value="1"/>
</dbReference>
<dbReference type="SMART" id="SM00841">
    <property type="entry name" value="Elong-fact-P_C"/>
    <property type="match status" value="1"/>
</dbReference>
<dbReference type="GO" id="GO:0005829">
    <property type="term" value="C:cytosol"/>
    <property type="evidence" value="ECO:0007669"/>
    <property type="project" value="UniProtKB-ARBA"/>
</dbReference>
<dbReference type="SUPFAM" id="SSF50249">
    <property type="entry name" value="Nucleic acid-binding proteins"/>
    <property type="match status" value="2"/>
</dbReference>
<dbReference type="Proteomes" id="UP000265515">
    <property type="component" value="Unassembled WGS sequence"/>
</dbReference>
<dbReference type="InterPro" id="IPR015365">
    <property type="entry name" value="Elong-fact-P_C"/>
</dbReference>
<dbReference type="InterPro" id="IPR001059">
    <property type="entry name" value="Transl_elong_P/YeiP_cen"/>
</dbReference>
<dbReference type="CDD" id="cd05794">
    <property type="entry name" value="S1_EF-P_repeat_2"/>
    <property type="match status" value="1"/>
</dbReference>
<sequence length="470" mass="50987">MLRRLGQQFASCASFERTTGVFTVLSSVRKLPWALTGRDSAMATGAFAHTRQKLTSMITAVSDFLGEAVVTVRYDKPIAPDLKDDQVCQTDRNCFVSSCSSHERSPDVAGTNFQRGRVSPPAASSSLCSSSSSSLLSSRSLSSSSLSLSSASSSTSPSSCSALSATRLRPAQDTQGCMSLPTASLSHCRTMHEKRRTTSLPREVNEAKPSFLQSYSHRPFGEISWSSGTPCSLSVRRAGKAMLVPCPRIGLVGLSGLQCGRVVALYRNRHAVQVRGFKIAGSEVRLGNVIERNGRLVLVVKTSHTQHGRGGASIQLETRDLQNGGKRNERLRTSEEVERVRLYERHYTFLYTEGDDVVLMEPSTFEQLTVPKSMFGGKEVYLTDGMTVVITVHGEKEELLPLMAAVPSQVVLKVMDAEPYSKNQTATPTSKPAILENGLKVQVPSFVVAGDSVVINTTDNSFIRRARDGA</sequence>
<dbReference type="InterPro" id="IPR013185">
    <property type="entry name" value="Transl_elong_KOW-like"/>
</dbReference>
<dbReference type="PANTHER" id="PTHR30053:SF14">
    <property type="entry name" value="TRANSLATION ELONGATION FACTOR KOW-LIKE DOMAIN-CONTAINING PROTEIN"/>
    <property type="match status" value="1"/>
</dbReference>
<dbReference type="InterPro" id="IPR013852">
    <property type="entry name" value="Transl_elong_P/YeiP_CS"/>
</dbReference>
<dbReference type="CDD" id="cd04470">
    <property type="entry name" value="S1_EF-P_repeat_1"/>
    <property type="match status" value="1"/>
</dbReference>
<dbReference type="EMBL" id="BFEA01000311">
    <property type="protein sequence ID" value="GBG79103.1"/>
    <property type="molecule type" value="Genomic_DNA"/>
</dbReference>
<reference evidence="5 6" key="1">
    <citation type="journal article" date="2018" name="Cell">
        <title>The Chara Genome: Secondary Complexity and Implications for Plant Terrestrialization.</title>
        <authorList>
            <person name="Nishiyama T."/>
            <person name="Sakayama H."/>
            <person name="Vries J.D."/>
            <person name="Buschmann H."/>
            <person name="Saint-Marcoux D."/>
            <person name="Ullrich K.K."/>
            <person name="Haas F.B."/>
            <person name="Vanderstraeten L."/>
            <person name="Becker D."/>
            <person name="Lang D."/>
            <person name="Vosolsobe S."/>
            <person name="Rombauts S."/>
            <person name="Wilhelmsson P.K.I."/>
            <person name="Janitza P."/>
            <person name="Kern R."/>
            <person name="Heyl A."/>
            <person name="Rumpler F."/>
            <person name="Villalobos L.I.A.C."/>
            <person name="Clay J.M."/>
            <person name="Skokan R."/>
            <person name="Toyoda A."/>
            <person name="Suzuki Y."/>
            <person name="Kagoshima H."/>
            <person name="Schijlen E."/>
            <person name="Tajeshwar N."/>
            <person name="Catarino B."/>
            <person name="Hetherington A.J."/>
            <person name="Saltykova A."/>
            <person name="Bonnot C."/>
            <person name="Breuninger H."/>
            <person name="Symeonidi A."/>
            <person name="Radhakrishnan G.V."/>
            <person name="Van Nieuwerburgh F."/>
            <person name="Deforce D."/>
            <person name="Chang C."/>
            <person name="Karol K.G."/>
            <person name="Hedrich R."/>
            <person name="Ulvskov P."/>
            <person name="Glockner G."/>
            <person name="Delwiche C.F."/>
            <person name="Petrasek J."/>
            <person name="Van de Peer Y."/>
            <person name="Friml J."/>
            <person name="Beilby M."/>
            <person name="Dolan L."/>
            <person name="Kohara Y."/>
            <person name="Sugano S."/>
            <person name="Fujiyama A."/>
            <person name="Delaux P.-M."/>
            <person name="Quint M."/>
            <person name="TheiBen G."/>
            <person name="Hagemann M."/>
            <person name="Harholt J."/>
            <person name="Dunand C."/>
            <person name="Zachgo S."/>
            <person name="Langdale J."/>
            <person name="Maumus F."/>
            <person name="Straeten D.V.D."/>
            <person name="Gould S.B."/>
            <person name="Rensing S.A."/>
        </authorList>
    </citation>
    <scope>NUCLEOTIDE SEQUENCE [LARGE SCALE GENOMIC DNA]</scope>
    <source>
        <strain evidence="5 6">S276</strain>
    </source>
</reference>
<dbReference type="Gene3D" id="2.30.30.30">
    <property type="match status" value="1"/>
</dbReference>
<dbReference type="AlphaFoldDB" id="A0A388LA90"/>
<dbReference type="Pfam" id="PF09285">
    <property type="entry name" value="Elong-fact-P_C"/>
    <property type="match status" value="1"/>
</dbReference>
<dbReference type="NCBIfam" id="NF001810">
    <property type="entry name" value="PRK00529.1"/>
    <property type="match status" value="1"/>
</dbReference>
<comment type="similarity">
    <text evidence="1">Belongs to the elongation factor P family.</text>
</comment>
<protein>
    <recommendedName>
        <fullName evidence="7">Elongation factor P</fullName>
    </recommendedName>
</protein>
<dbReference type="GO" id="GO:0003746">
    <property type="term" value="F:translation elongation factor activity"/>
    <property type="evidence" value="ECO:0007669"/>
    <property type="project" value="InterPro"/>
</dbReference>
<dbReference type="OrthoDB" id="10259892at2759"/>
<dbReference type="Gramene" id="GBG79103">
    <property type="protein sequence ID" value="GBG79103"/>
    <property type="gene ID" value="CBR_g28818"/>
</dbReference>
<evidence type="ECO:0000313" key="6">
    <source>
        <dbReference type="Proteomes" id="UP000265515"/>
    </source>
</evidence>
<dbReference type="Gene3D" id="2.40.50.140">
    <property type="entry name" value="Nucleic acid-binding proteins"/>
    <property type="match status" value="2"/>
</dbReference>
<proteinExistence type="inferred from homology"/>
<dbReference type="PANTHER" id="PTHR30053">
    <property type="entry name" value="ELONGATION FACTOR P"/>
    <property type="match status" value="1"/>
</dbReference>
<accession>A0A388LA90</accession>
<dbReference type="InterPro" id="IPR008991">
    <property type="entry name" value="Translation_prot_SH3-like_sf"/>
</dbReference>
<keyword evidence="6" id="KW-1185">Reference proteome</keyword>
<dbReference type="InterPro" id="IPR014722">
    <property type="entry name" value="Rib_uL2_dom2"/>
</dbReference>
<dbReference type="GO" id="GO:0043043">
    <property type="term" value="P:peptide biosynthetic process"/>
    <property type="evidence" value="ECO:0007669"/>
    <property type="project" value="InterPro"/>
</dbReference>
<feature type="domain" description="Elongation factor P C-terminal" evidence="3">
    <location>
        <begin position="410"/>
        <end position="465"/>
    </location>
</feature>
<gene>
    <name evidence="5" type="ORF">CBR_g28818</name>
</gene>
<evidence type="ECO:0000256" key="2">
    <source>
        <dbReference type="SAM" id="MobiDB-lite"/>
    </source>
</evidence>
<evidence type="ECO:0000259" key="4">
    <source>
        <dbReference type="SMART" id="SM01185"/>
    </source>
</evidence>
<evidence type="ECO:0000313" key="5">
    <source>
        <dbReference type="EMBL" id="GBG79103.1"/>
    </source>
</evidence>
<feature type="region of interest" description="Disordered" evidence="2">
    <location>
        <begin position="97"/>
        <end position="117"/>
    </location>
</feature>
<dbReference type="STRING" id="69332.A0A388LA90"/>
<dbReference type="SMART" id="SM01185">
    <property type="entry name" value="EFP"/>
    <property type="match status" value="1"/>
</dbReference>
<dbReference type="PROSITE" id="PS01275">
    <property type="entry name" value="EFP"/>
    <property type="match status" value="1"/>
</dbReference>
<evidence type="ECO:0008006" key="7">
    <source>
        <dbReference type="Google" id="ProtNLM"/>
    </source>
</evidence>
<dbReference type="InterPro" id="IPR020599">
    <property type="entry name" value="Transl_elong_fac_P/YeiP"/>
</dbReference>